<dbReference type="RefSeq" id="WP_150041365.1">
    <property type="nucleotide sequence ID" value="NZ_OW485606.1"/>
</dbReference>
<dbReference type="Proteomes" id="UP000325255">
    <property type="component" value="Unassembled WGS sequence"/>
</dbReference>
<dbReference type="EMBL" id="VWPK01000019">
    <property type="protein sequence ID" value="KAA5611591.1"/>
    <property type="molecule type" value="Genomic_DNA"/>
</dbReference>
<evidence type="ECO:0000313" key="2">
    <source>
        <dbReference type="Proteomes" id="UP000325255"/>
    </source>
</evidence>
<accession>A0A5M6ITP8</accession>
<gene>
    <name evidence="1" type="ORF">F1189_13585</name>
</gene>
<proteinExistence type="predicted"/>
<reference evidence="1 2" key="1">
    <citation type="submission" date="2019-09" db="EMBL/GenBank/DDBJ databases">
        <title>Genome sequence of Rhodovastum atsumiense, a diverse member of the Acetobacteraceae family of non-sulfur purple photosynthetic bacteria.</title>
        <authorList>
            <person name="Meyer T."/>
            <person name="Kyndt J."/>
        </authorList>
    </citation>
    <scope>NUCLEOTIDE SEQUENCE [LARGE SCALE GENOMIC DNA]</scope>
    <source>
        <strain evidence="1 2">DSM 21279</strain>
    </source>
</reference>
<organism evidence="1 2">
    <name type="scientific">Rhodovastum atsumiense</name>
    <dbReference type="NCBI Taxonomy" id="504468"/>
    <lineage>
        <taxon>Bacteria</taxon>
        <taxon>Pseudomonadati</taxon>
        <taxon>Pseudomonadota</taxon>
        <taxon>Alphaproteobacteria</taxon>
        <taxon>Acetobacterales</taxon>
        <taxon>Acetobacteraceae</taxon>
        <taxon>Rhodovastum</taxon>
    </lineage>
</organism>
<protein>
    <submittedName>
        <fullName evidence="1">Uncharacterized protein</fullName>
    </submittedName>
</protein>
<dbReference type="AlphaFoldDB" id="A0A5M6ITP8"/>
<comment type="caution">
    <text evidence="1">The sequence shown here is derived from an EMBL/GenBank/DDBJ whole genome shotgun (WGS) entry which is preliminary data.</text>
</comment>
<sequence>MPRRRSLRAELNNSHPAAHAASLGDVVYDLITTVNAQRAVIAALLAKLDGDSGVGATDYVSTLALPAAVKLPEDRKNA</sequence>
<evidence type="ECO:0000313" key="1">
    <source>
        <dbReference type="EMBL" id="KAA5611591.1"/>
    </source>
</evidence>
<name>A0A5M6ITP8_9PROT</name>
<keyword evidence="2" id="KW-1185">Reference proteome</keyword>